<name>F5YB25_LEAAZ</name>
<sequence>MDNTFCISRDDFIKKIRPFIGKNIVKILSGIRRCGKSVMLRLIQQELLVNGVENANILAMNFDTFEDNTSQSPEALYAIIKQKAQAAKGKVYVFLDEIQVLPGWEKLVNSCFTELNADIYVSGSNSQMLSPEYATYLGGRYVMFTVYPFSFKEAVSAFKLYGKNLAPKEAFAHYLVYGGMPFIYQLNFDDFSIRQYLRDIADSILLKDITARYNIRDVELLKRIILFLFSNIGNMFSTVSIQNYLKRDKRNLSWETIHNYIDHCKTACLLLPVKQESISGKQLLKAAEKIYITDHGLREAIYGNNRNDISQVLENIVYLELLRNDYNVTVGKAGLNEIDFIARKNNETVYIQVAYLLASPETIEREFSVYARVTDNFPKYVLSLDEFDMSRNGIKHINIVDFLTSGQGVYI</sequence>
<dbReference type="PANTHER" id="PTHR33295">
    <property type="entry name" value="ATPASE"/>
    <property type="match status" value="1"/>
</dbReference>
<dbReference type="Pfam" id="PF13635">
    <property type="entry name" value="DUF4143"/>
    <property type="match status" value="1"/>
</dbReference>
<dbReference type="Pfam" id="PF13173">
    <property type="entry name" value="AAA_14"/>
    <property type="match status" value="1"/>
</dbReference>
<evidence type="ECO:0000259" key="1">
    <source>
        <dbReference type="Pfam" id="PF13173"/>
    </source>
</evidence>
<gene>
    <name evidence="3" type="ordered locus">TREAZ_3044</name>
</gene>
<dbReference type="InterPro" id="IPR027417">
    <property type="entry name" value="P-loop_NTPase"/>
</dbReference>
<feature type="domain" description="DUF4143" evidence="2">
    <location>
        <begin position="207"/>
        <end position="354"/>
    </location>
</feature>
<protein>
    <submittedName>
        <fullName evidence="3">ATPase</fullName>
    </submittedName>
</protein>
<dbReference type="Proteomes" id="UP000009222">
    <property type="component" value="Chromosome"/>
</dbReference>
<dbReference type="AlphaFoldDB" id="F5YB25"/>
<accession>F5YB25</accession>
<proteinExistence type="predicted"/>
<evidence type="ECO:0000259" key="2">
    <source>
        <dbReference type="Pfam" id="PF13635"/>
    </source>
</evidence>
<dbReference type="PANTHER" id="PTHR33295:SF20">
    <property type="entry name" value="ATPASE"/>
    <property type="match status" value="1"/>
</dbReference>
<dbReference type="OrthoDB" id="9801684at2"/>
<reference evidence="3 4" key="2">
    <citation type="journal article" date="2011" name="ISME J.">
        <title>RNA-seq reveals cooperative metabolic interactions between two termite-gut spirochete species in co-culture.</title>
        <authorList>
            <person name="Rosenthal A.Z."/>
            <person name="Matson E.G."/>
            <person name="Eldar A."/>
            <person name="Leadbetter J.R."/>
        </authorList>
    </citation>
    <scope>NUCLEOTIDE SEQUENCE [LARGE SCALE GENOMIC DNA]</scope>
    <source>
        <strain evidence="4">ATCC BAA-888 / DSM 13862 / ZAS-9</strain>
    </source>
</reference>
<dbReference type="HOGENOM" id="CLU_041527_1_1_12"/>
<dbReference type="SUPFAM" id="SSF52540">
    <property type="entry name" value="P-loop containing nucleoside triphosphate hydrolases"/>
    <property type="match status" value="1"/>
</dbReference>
<evidence type="ECO:0000313" key="3">
    <source>
        <dbReference type="EMBL" id="AEF83054.1"/>
    </source>
</evidence>
<dbReference type="eggNOG" id="COG1373">
    <property type="taxonomic scope" value="Bacteria"/>
</dbReference>
<dbReference type="RefSeq" id="WP_015712506.1">
    <property type="nucleotide sequence ID" value="NC_015577.1"/>
</dbReference>
<evidence type="ECO:0000313" key="4">
    <source>
        <dbReference type="Proteomes" id="UP000009222"/>
    </source>
</evidence>
<dbReference type="KEGG" id="taz:TREAZ_3044"/>
<feature type="domain" description="AAA" evidence="1">
    <location>
        <begin position="25"/>
        <end position="154"/>
    </location>
</feature>
<dbReference type="InterPro" id="IPR041682">
    <property type="entry name" value="AAA_14"/>
</dbReference>
<dbReference type="EMBL" id="CP001841">
    <property type="protein sequence ID" value="AEF83054.1"/>
    <property type="molecule type" value="Genomic_DNA"/>
</dbReference>
<organism evidence="3 4">
    <name type="scientific">Leadbettera azotonutricia (strain ATCC BAA-888 / DSM 13862 / ZAS-9)</name>
    <name type="common">Treponema azotonutricium</name>
    <dbReference type="NCBI Taxonomy" id="545695"/>
    <lineage>
        <taxon>Bacteria</taxon>
        <taxon>Pseudomonadati</taxon>
        <taxon>Spirochaetota</taxon>
        <taxon>Spirochaetia</taxon>
        <taxon>Spirochaetales</taxon>
        <taxon>Breznakiellaceae</taxon>
        <taxon>Leadbettera</taxon>
    </lineage>
</organism>
<dbReference type="InParanoid" id="F5YB25"/>
<keyword evidence="4" id="KW-1185">Reference proteome</keyword>
<reference evidence="4" key="1">
    <citation type="submission" date="2009-12" db="EMBL/GenBank/DDBJ databases">
        <title>Complete sequence of Treponema azotonutricium strain ZAS-9.</title>
        <authorList>
            <person name="Tetu S.G."/>
            <person name="Matson E."/>
            <person name="Ren Q."/>
            <person name="Seshadri R."/>
            <person name="Elbourne L."/>
            <person name="Hassan K.A."/>
            <person name="Durkin A."/>
            <person name="Radune D."/>
            <person name="Mohamoud Y."/>
            <person name="Shay R."/>
            <person name="Jin S."/>
            <person name="Zhang X."/>
            <person name="Lucey K."/>
            <person name="Ballor N.R."/>
            <person name="Ottesen E."/>
            <person name="Rosenthal R."/>
            <person name="Allen A."/>
            <person name="Leadbetter J.R."/>
            <person name="Paulsen I.T."/>
        </authorList>
    </citation>
    <scope>NUCLEOTIDE SEQUENCE [LARGE SCALE GENOMIC DNA]</scope>
    <source>
        <strain evidence="4">ATCC BAA-888 / DSM 13862 / ZAS-9</strain>
    </source>
</reference>
<dbReference type="InterPro" id="IPR025420">
    <property type="entry name" value="DUF4143"/>
</dbReference>